<dbReference type="PANTHER" id="PTHR43464:SF19">
    <property type="entry name" value="UBIQUINONE BIOSYNTHESIS O-METHYLTRANSFERASE, MITOCHONDRIAL"/>
    <property type="match status" value="1"/>
</dbReference>
<dbReference type="CDD" id="cd02440">
    <property type="entry name" value="AdoMet_MTases"/>
    <property type="match status" value="1"/>
</dbReference>
<feature type="binding site" evidence="5">
    <location>
        <position position="95"/>
    </location>
    <ligand>
        <name>S-adenosyl-L-methionine</name>
        <dbReference type="ChEBI" id="CHEBI:59789"/>
    </ligand>
</feature>
<dbReference type="SUPFAM" id="SSF53335">
    <property type="entry name" value="S-adenosyl-L-methionine-dependent methyltransferases"/>
    <property type="match status" value="1"/>
</dbReference>
<comment type="pathway">
    <text evidence="5">Cofactor biosynthesis; ubiquinone biosynthesis.</text>
</comment>
<reference evidence="6 7" key="1">
    <citation type="submission" date="2020-09" db="EMBL/GenBank/DDBJ databases">
        <title>Pseudoxanthomonas sp. CAU 1598 isolated from sand of Yaerae Beach.</title>
        <authorList>
            <person name="Kim W."/>
        </authorList>
    </citation>
    <scope>NUCLEOTIDE SEQUENCE [LARGE SCALE GENOMIC DNA]</scope>
    <source>
        <strain evidence="6 7">CAU 1598</strain>
    </source>
</reference>
<name>A0AAW3ZJZ4_9GAMM</name>
<dbReference type="GO" id="GO:0061542">
    <property type="term" value="F:3-demethylubiquinol 3-O-methyltransferase activity"/>
    <property type="evidence" value="ECO:0007669"/>
    <property type="project" value="UniProtKB-UniRule"/>
</dbReference>
<keyword evidence="2 5" id="KW-0808">Transferase</keyword>
<sequence length="251" mass="26596">MAGAHCRAADTWSHGVSGVATNASASEIAKFDRLAARWWDPHGESRPLHELNPARLGFVSDRTALRGKRVLDVGCGGGLLSEALNGAGAEVVAIDLAEELIEIARLHLLESGRAVDYRLCSAEQLAAAEPASFDVITCMEMLEHVPDPASVISAMAALLKPGGQLFLSTLNRTPLAFAGAIVGAEYLLRLLPRGTHQYKSFIKPSELAAGLRDAGLQLKDVAGLHYVPLLGKAFVGPGTGVNYLAWAERPL</sequence>
<keyword evidence="4 5" id="KW-0949">S-adenosyl-L-methionine</keyword>
<evidence type="ECO:0000256" key="5">
    <source>
        <dbReference type="HAMAP-Rule" id="MF_00472"/>
    </source>
</evidence>
<dbReference type="NCBIfam" id="TIGR01983">
    <property type="entry name" value="UbiG"/>
    <property type="match status" value="1"/>
</dbReference>
<gene>
    <name evidence="5 6" type="primary">ubiG</name>
    <name evidence="6" type="ORF">IFO71_03435</name>
</gene>
<proteinExistence type="inferred from homology"/>
<keyword evidence="3 5" id="KW-0831">Ubiquinone biosynthesis</keyword>
<dbReference type="GO" id="GO:0102208">
    <property type="term" value="F:2-polyprenyl-6-hydroxyphenol methylase activity"/>
    <property type="evidence" value="ECO:0007669"/>
    <property type="project" value="UniProtKB-EC"/>
</dbReference>
<dbReference type="HAMAP" id="MF_00472">
    <property type="entry name" value="UbiG"/>
    <property type="match status" value="1"/>
</dbReference>
<dbReference type="Proteomes" id="UP000613768">
    <property type="component" value="Unassembled WGS sequence"/>
</dbReference>
<dbReference type="Pfam" id="PF13489">
    <property type="entry name" value="Methyltransf_23"/>
    <property type="match status" value="1"/>
</dbReference>
<dbReference type="EC" id="2.1.1.64" evidence="5"/>
<comment type="function">
    <text evidence="5">O-methyltransferase that catalyzes the 2 O-methylation steps in the ubiquinone biosynthetic pathway.</text>
</comment>
<protein>
    <recommendedName>
        <fullName evidence="5">Ubiquinone biosynthesis O-methyltransferase</fullName>
    </recommendedName>
    <alternativeName>
        <fullName evidence="5">2-polyprenyl-6-hydroxyphenol methylase</fullName>
        <ecNumber evidence="5">2.1.1.222</ecNumber>
    </alternativeName>
    <alternativeName>
        <fullName evidence="5">3-demethylubiquinone 3-O-methyltransferase</fullName>
        <ecNumber evidence="5">2.1.1.64</ecNumber>
    </alternativeName>
</protein>
<evidence type="ECO:0000256" key="4">
    <source>
        <dbReference type="ARBA" id="ARBA00022691"/>
    </source>
</evidence>
<feature type="binding site" evidence="5">
    <location>
        <position position="74"/>
    </location>
    <ligand>
        <name>S-adenosyl-L-methionine</name>
        <dbReference type="ChEBI" id="CHEBI:59789"/>
    </ligand>
</feature>
<comment type="caution">
    <text evidence="6">The sequence shown here is derived from an EMBL/GenBank/DDBJ whole genome shotgun (WGS) entry which is preliminary data.</text>
</comment>
<accession>A0AAW3ZJZ4</accession>
<organism evidence="6 7">
    <name type="scientific">Pseudomarimonas arenosa</name>
    <dbReference type="NCBI Taxonomy" id="2774145"/>
    <lineage>
        <taxon>Bacteria</taxon>
        <taxon>Pseudomonadati</taxon>
        <taxon>Pseudomonadota</taxon>
        <taxon>Gammaproteobacteria</taxon>
        <taxon>Lysobacterales</taxon>
        <taxon>Lysobacteraceae</taxon>
        <taxon>Pseudomarimonas</taxon>
    </lineage>
</organism>
<evidence type="ECO:0000313" key="7">
    <source>
        <dbReference type="Proteomes" id="UP000613768"/>
    </source>
</evidence>
<evidence type="ECO:0000313" key="6">
    <source>
        <dbReference type="EMBL" id="MBD8524786.1"/>
    </source>
</evidence>
<evidence type="ECO:0000256" key="2">
    <source>
        <dbReference type="ARBA" id="ARBA00022679"/>
    </source>
</evidence>
<dbReference type="GO" id="GO:0010420">
    <property type="term" value="F:polyprenyldihydroxybenzoate methyltransferase activity"/>
    <property type="evidence" value="ECO:0007669"/>
    <property type="project" value="InterPro"/>
</dbReference>
<dbReference type="GO" id="GO:0032259">
    <property type="term" value="P:methylation"/>
    <property type="evidence" value="ECO:0007669"/>
    <property type="project" value="UniProtKB-KW"/>
</dbReference>
<dbReference type="EC" id="2.1.1.222" evidence="5"/>
<evidence type="ECO:0000256" key="1">
    <source>
        <dbReference type="ARBA" id="ARBA00022603"/>
    </source>
</evidence>
<feature type="binding site" evidence="5">
    <location>
        <position position="139"/>
    </location>
    <ligand>
        <name>S-adenosyl-L-methionine</name>
        <dbReference type="ChEBI" id="CHEBI:59789"/>
    </ligand>
</feature>
<comment type="catalytic activity">
    <reaction evidence="5">
        <text>a 3-demethylubiquinol + S-adenosyl-L-methionine = a ubiquinol + S-adenosyl-L-homocysteine + H(+)</text>
        <dbReference type="Rhea" id="RHEA:44380"/>
        <dbReference type="Rhea" id="RHEA-COMP:9566"/>
        <dbReference type="Rhea" id="RHEA-COMP:10914"/>
        <dbReference type="ChEBI" id="CHEBI:15378"/>
        <dbReference type="ChEBI" id="CHEBI:17976"/>
        <dbReference type="ChEBI" id="CHEBI:57856"/>
        <dbReference type="ChEBI" id="CHEBI:59789"/>
        <dbReference type="ChEBI" id="CHEBI:84422"/>
        <dbReference type="EC" id="2.1.1.64"/>
    </reaction>
</comment>
<dbReference type="RefSeq" id="WP_192028131.1">
    <property type="nucleotide sequence ID" value="NZ_JACYTR010000004.1"/>
</dbReference>
<comment type="similarity">
    <text evidence="5">Belongs to the methyltransferase superfamily. UbiG/COQ3 family.</text>
</comment>
<feature type="binding site" evidence="5">
    <location>
        <position position="55"/>
    </location>
    <ligand>
        <name>S-adenosyl-L-methionine</name>
        <dbReference type="ChEBI" id="CHEBI:59789"/>
    </ligand>
</feature>
<dbReference type="InterPro" id="IPR029063">
    <property type="entry name" value="SAM-dependent_MTases_sf"/>
</dbReference>
<keyword evidence="1 5" id="KW-0489">Methyltransferase</keyword>
<dbReference type="Gene3D" id="3.40.50.150">
    <property type="entry name" value="Vaccinia Virus protein VP39"/>
    <property type="match status" value="1"/>
</dbReference>
<dbReference type="EMBL" id="JACYTR010000004">
    <property type="protein sequence ID" value="MBD8524786.1"/>
    <property type="molecule type" value="Genomic_DNA"/>
</dbReference>
<evidence type="ECO:0000256" key="3">
    <source>
        <dbReference type="ARBA" id="ARBA00022688"/>
    </source>
</evidence>
<dbReference type="InterPro" id="IPR010233">
    <property type="entry name" value="UbiG_MeTrfase"/>
</dbReference>
<keyword evidence="7" id="KW-1185">Reference proteome</keyword>
<dbReference type="PANTHER" id="PTHR43464">
    <property type="entry name" value="METHYLTRANSFERASE"/>
    <property type="match status" value="1"/>
</dbReference>
<dbReference type="AlphaFoldDB" id="A0AAW3ZJZ4"/>
<comment type="catalytic activity">
    <reaction evidence="5">
        <text>a 3-(all-trans-polyprenyl)benzene-1,2-diol + S-adenosyl-L-methionine = a 2-methoxy-6-(all-trans-polyprenyl)phenol + S-adenosyl-L-homocysteine + H(+)</text>
        <dbReference type="Rhea" id="RHEA:31411"/>
        <dbReference type="Rhea" id="RHEA-COMP:9550"/>
        <dbReference type="Rhea" id="RHEA-COMP:9551"/>
        <dbReference type="ChEBI" id="CHEBI:15378"/>
        <dbReference type="ChEBI" id="CHEBI:57856"/>
        <dbReference type="ChEBI" id="CHEBI:59789"/>
        <dbReference type="ChEBI" id="CHEBI:62729"/>
        <dbReference type="ChEBI" id="CHEBI:62731"/>
        <dbReference type="EC" id="2.1.1.222"/>
    </reaction>
</comment>